<dbReference type="PROSITE" id="PS50801">
    <property type="entry name" value="STAS"/>
    <property type="match status" value="1"/>
</dbReference>
<evidence type="ECO:0000313" key="3">
    <source>
        <dbReference type="Proteomes" id="UP001553843"/>
    </source>
</evidence>
<accession>A0ABV3M326</accession>
<name>A0ABV3M326_9ACTN</name>
<reference evidence="2 3" key="1">
    <citation type="submission" date="2024-06" db="EMBL/GenBank/DDBJ databases">
        <title>The Natural Products Discovery Center: Release of the First 8490 Sequenced Strains for Exploring Actinobacteria Biosynthetic Diversity.</title>
        <authorList>
            <person name="Kalkreuter E."/>
            <person name="Kautsar S.A."/>
            <person name="Yang D."/>
            <person name="Bader C.D."/>
            <person name="Teijaro C.N."/>
            <person name="Fluegel L."/>
            <person name="Davis C.M."/>
            <person name="Simpson J.R."/>
            <person name="Lauterbach L."/>
            <person name="Steele A.D."/>
            <person name="Gui C."/>
            <person name="Meng S."/>
            <person name="Li G."/>
            <person name="Viehrig K."/>
            <person name="Ye F."/>
            <person name="Su P."/>
            <person name="Kiefer A.F."/>
            <person name="Nichols A."/>
            <person name="Cepeda A.J."/>
            <person name="Yan W."/>
            <person name="Fan B."/>
            <person name="Jiang Y."/>
            <person name="Adhikari A."/>
            <person name="Zheng C.-J."/>
            <person name="Schuster L."/>
            <person name="Cowan T.M."/>
            <person name="Smanski M.J."/>
            <person name="Chevrette M.G."/>
            <person name="De Carvalho L.P.S."/>
            <person name="Shen B."/>
        </authorList>
    </citation>
    <scope>NUCLEOTIDE SEQUENCE [LARGE SCALE GENOMIC DNA]</scope>
    <source>
        <strain evidence="2 3">NPDC047833</strain>
    </source>
</reference>
<protein>
    <submittedName>
        <fullName evidence="2">STAS domain-containing protein</fullName>
    </submittedName>
</protein>
<dbReference type="Gene3D" id="3.30.750.24">
    <property type="entry name" value="STAS domain"/>
    <property type="match status" value="1"/>
</dbReference>
<dbReference type="EMBL" id="JBEYRS010000014">
    <property type="protein sequence ID" value="MEW2366098.1"/>
    <property type="molecule type" value="Genomic_DNA"/>
</dbReference>
<proteinExistence type="predicted"/>
<feature type="domain" description="STAS" evidence="1">
    <location>
        <begin position="25"/>
        <end position="123"/>
    </location>
</feature>
<gene>
    <name evidence="2" type="ORF">AB0887_29650</name>
</gene>
<dbReference type="Proteomes" id="UP001553843">
    <property type="component" value="Unassembled WGS sequence"/>
</dbReference>
<dbReference type="CDD" id="cd07043">
    <property type="entry name" value="STAS_anti-anti-sigma_factors"/>
    <property type="match status" value="1"/>
</dbReference>
<dbReference type="InterPro" id="IPR058548">
    <property type="entry name" value="MlaB-like_STAS"/>
</dbReference>
<dbReference type="SUPFAM" id="SSF52091">
    <property type="entry name" value="SpoIIaa-like"/>
    <property type="match status" value="1"/>
</dbReference>
<dbReference type="InterPro" id="IPR036513">
    <property type="entry name" value="STAS_dom_sf"/>
</dbReference>
<dbReference type="RefSeq" id="WP_359782596.1">
    <property type="nucleotide sequence ID" value="NZ_JBEYRR010000012.1"/>
</dbReference>
<organism evidence="2 3">
    <name type="scientific">Streptomyces huasconensis</name>
    <dbReference type="NCBI Taxonomy" id="1854574"/>
    <lineage>
        <taxon>Bacteria</taxon>
        <taxon>Bacillati</taxon>
        <taxon>Actinomycetota</taxon>
        <taxon>Actinomycetes</taxon>
        <taxon>Kitasatosporales</taxon>
        <taxon>Streptomycetaceae</taxon>
        <taxon>Streptomyces</taxon>
    </lineage>
</organism>
<sequence>MRARRALSASRLLHPGAALRLRRAGIARVLVTGGLARVALRGEITGREADELAAQLRRLVQNGCRHLVIDLSEVTYLARESAGVFFGALRALKEVEGSMALQGACPRSAATLRCLGLGRLTDV</sequence>
<keyword evidence="3" id="KW-1185">Reference proteome</keyword>
<dbReference type="Pfam" id="PF13466">
    <property type="entry name" value="STAS_2"/>
    <property type="match status" value="1"/>
</dbReference>
<dbReference type="InterPro" id="IPR002645">
    <property type="entry name" value="STAS_dom"/>
</dbReference>
<evidence type="ECO:0000313" key="2">
    <source>
        <dbReference type="EMBL" id="MEW2366098.1"/>
    </source>
</evidence>
<comment type="caution">
    <text evidence="2">The sequence shown here is derived from an EMBL/GenBank/DDBJ whole genome shotgun (WGS) entry which is preliminary data.</text>
</comment>
<evidence type="ECO:0000259" key="1">
    <source>
        <dbReference type="PROSITE" id="PS50801"/>
    </source>
</evidence>